<evidence type="ECO:0000313" key="4">
    <source>
        <dbReference type="Proteomes" id="UP000246800"/>
    </source>
</evidence>
<dbReference type="EMBL" id="QEIT01000123">
    <property type="protein sequence ID" value="PWZ72727.1"/>
    <property type="molecule type" value="Genomic_DNA"/>
</dbReference>
<evidence type="ECO:0000313" key="5">
    <source>
        <dbReference type="Proteomes" id="UP000595859"/>
    </source>
</evidence>
<evidence type="ECO:0000256" key="1">
    <source>
        <dbReference type="SAM" id="Phobius"/>
    </source>
</evidence>
<gene>
    <name evidence="2" type="ORF">DD902_12805</name>
    <name evidence="3" type="ORF">JGZ15_00755</name>
</gene>
<reference evidence="2 4" key="1">
    <citation type="journal article" date="2018" name="Vet. Microbiol.">
        <title>Clonal diversity and geographic distribution of methicillin-resistant Staphylococcus pseudintermedius from Australian animals: Discovery of novel sequence types.</title>
        <authorList>
            <person name="Worthing K.A."/>
            <person name="Abraham S."/>
            <person name="Coombs G.W."/>
            <person name="Pang S."/>
            <person name="Saputra S."/>
            <person name="Jordan D."/>
            <person name="Trott D.J."/>
            <person name="Norris J.M."/>
        </authorList>
    </citation>
    <scope>NUCLEOTIDE SEQUENCE [LARGE SCALE GENOMIC DNA]</scope>
    <source>
        <strain evidence="2 4">ST525 1</strain>
    </source>
</reference>
<protein>
    <submittedName>
        <fullName evidence="2">Uncharacterized protein</fullName>
    </submittedName>
</protein>
<name>A0A317YWW9_STAPS</name>
<reference evidence="3 5" key="2">
    <citation type="submission" date="2020-12" db="EMBL/GenBank/DDBJ databases">
        <title>Whole genome sequencing and de novo assembly of Staphylococcus pseudintermedius: a novel pangenome approach to unravel pathogenesis of canine pyoderma.</title>
        <authorList>
            <person name="Ferrer L."/>
            <person name="Perez D."/>
            <person name="Fonticoba R."/>
            <person name="Vines J."/>
            <person name="Fabregas N."/>
            <person name="Madronero S."/>
            <person name="Meroni G."/>
            <person name="Martino P."/>
            <person name="Martinez S."/>
            <person name="Cusco A."/>
            <person name="Migura L."/>
            <person name="Francino O."/>
        </authorList>
    </citation>
    <scope>NUCLEOTIDE SEQUENCE [LARGE SCALE GENOMIC DNA]</scope>
    <source>
        <strain evidence="3 5">HSP080</strain>
    </source>
</reference>
<dbReference type="AlphaFoldDB" id="A0A317YWW9"/>
<sequence length="60" mass="7059">MNDRKKEILIFALLLLFSSSISIWSFITESFATFVIMGLFAIRMIYDIIKTIFNKNDNTY</sequence>
<keyword evidence="1" id="KW-0812">Transmembrane</keyword>
<feature type="transmembrane region" description="Helical" evidence="1">
    <location>
        <begin position="30"/>
        <end position="46"/>
    </location>
</feature>
<keyword evidence="1" id="KW-1133">Transmembrane helix</keyword>
<dbReference type="Proteomes" id="UP000595859">
    <property type="component" value="Chromosome"/>
</dbReference>
<dbReference type="GeneID" id="93823958"/>
<dbReference type="EMBL" id="CP066884">
    <property type="protein sequence ID" value="QQM98249.1"/>
    <property type="molecule type" value="Genomic_DNA"/>
</dbReference>
<evidence type="ECO:0000313" key="2">
    <source>
        <dbReference type="EMBL" id="PWZ72727.1"/>
    </source>
</evidence>
<dbReference type="Proteomes" id="UP000246800">
    <property type="component" value="Unassembled WGS sequence"/>
</dbReference>
<organism evidence="2 4">
    <name type="scientific">Staphylococcus pseudintermedius</name>
    <dbReference type="NCBI Taxonomy" id="283734"/>
    <lineage>
        <taxon>Bacteria</taxon>
        <taxon>Bacillati</taxon>
        <taxon>Bacillota</taxon>
        <taxon>Bacilli</taxon>
        <taxon>Bacillales</taxon>
        <taxon>Staphylococcaceae</taxon>
        <taxon>Staphylococcus</taxon>
        <taxon>Staphylococcus intermedius group</taxon>
    </lineage>
</organism>
<keyword evidence="1" id="KW-0472">Membrane</keyword>
<accession>A0A317YWW9</accession>
<dbReference type="RefSeq" id="WP_096536006.1">
    <property type="nucleotide sequence ID" value="NZ_AP019372.1"/>
</dbReference>
<evidence type="ECO:0000313" key="3">
    <source>
        <dbReference type="EMBL" id="QQM98249.1"/>
    </source>
</evidence>
<proteinExistence type="predicted"/>